<keyword evidence="3" id="KW-0813">Transport</keyword>
<feature type="transmembrane region" description="Helical" evidence="9">
    <location>
        <begin position="12"/>
        <end position="31"/>
    </location>
</feature>
<keyword evidence="6 9" id="KW-1133">Transmembrane helix</keyword>
<feature type="compositionally biased region" description="Basic and acidic residues" evidence="8">
    <location>
        <begin position="427"/>
        <end position="441"/>
    </location>
</feature>
<accession>A0A8J6P7E1</accession>
<dbReference type="InterPro" id="IPR002549">
    <property type="entry name" value="AI-2E-like"/>
</dbReference>
<dbReference type="AlphaFoldDB" id="A0A8J6P7E1"/>
<evidence type="ECO:0000256" key="9">
    <source>
        <dbReference type="SAM" id="Phobius"/>
    </source>
</evidence>
<evidence type="ECO:0000256" key="1">
    <source>
        <dbReference type="ARBA" id="ARBA00004651"/>
    </source>
</evidence>
<feature type="transmembrane region" description="Helical" evidence="9">
    <location>
        <begin position="258"/>
        <end position="275"/>
    </location>
</feature>
<protein>
    <submittedName>
        <fullName evidence="10">AI-2E family transporter</fullName>
    </submittedName>
</protein>
<feature type="transmembrane region" description="Helical" evidence="9">
    <location>
        <begin position="281"/>
        <end position="300"/>
    </location>
</feature>
<dbReference type="Pfam" id="PF01594">
    <property type="entry name" value="AI-2E_transport"/>
    <property type="match status" value="1"/>
</dbReference>
<dbReference type="GO" id="GO:0005886">
    <property type="term" value="C:plasma membrane"/>
    <property type="evidence" value="ECO:0007669"/>
    <property type="project" value="UniProtKB-SubCell"/>
</dbReference>
<dbReference type="PANTHER" id="PTHR21716">
    <property type="entry name" value="TRANSMEMBRANE PROTEIN"/>
    <property type="match status" value="1"/>
</dbReference>
<evidence type="ECO:0000256" key="6">
    <source>
        <dbReference type="ARBA" id="ARBA00022989"/>
    </source>
</evidence>
<evidence type="ECO:0000256" key="5">
    <source>
        <dbReference type="ARBA" id="ARBA00022692"/>
    </source>
</evidence>
<name>A0A8J6P7E1_9FIRM</name>
<dbReference type="EMBL" id="JACRTL010000003">
    <property type="protein sequence ID" value="MBC8610769.1"/>
    <property type="molecule type" value="Genomic_DNA"/>
</dbReference>
<comment type="caution">
    <text evidence="10">The sequence shown here is derived from an EMBL/GenBank/DDBJ whole genome shotgun (WGS) entry which is preliminary data.</text>
</comment>
<feature type="transmembrane region" description="Helical" evidence="9">
    <location>
        <begin position="348"/>
        <end position="381"/>
    </location>
</feature>
<feature type="transmembrane region" description="Helical" evidence="9">
    <location>
        <begin position="100"/>
        <end position="123"/>
    </location>
</feature>
<evidence type="ECO:0000313" key="11">
    <source>
        <dbReference type="Proteomes" id="UP000632659"/>
    </source>
</evidence>
<dbReference type="OrthoDB" id="9793390at2"/>
<evidence type="ECO:0000256" key="8">
    <source>
        <dbReference type="SAM" id="MobiDB-lite"/>
    </source>
</evidence>
<comment type="similarity">
    <text evidence="2">Belongs to the autoinducer-2 exporter (AI-2E) (TC 2.A.86) family.</text>
</comment>
<keyword evidence="5 9" id="KW-0812">Transmembrane</keyword>
<feature type="transmembrane region" description="Helical" evidence="9">
    <location>
        <begin position="192"/>
        <end position="214"/>
    </location>
</feature>
<comment type="subcellular location">
    <subcellularLocation>
        <location evidence="1">Cell membrane</location>
        <topology evidence="1">Multi-pass membrane protein</topology>
    </subcellularLocation>
</comment>
<feature type="transmembrane region" description="Helical" evidence="9">
    <location>
        <begin position="51"/>
        <end position="79"/>
    </location>
</feature>
<evidence type="ECO:0000256" key="7">
    <source>
        <dbReference type="ARBA" id="ARBA00023136"/>
    </source>
</evidence>
<keyword evidence="7 9" id="KW-0472">Membrane</keyword>
<organism evidence="10 11">
    <name type="scientific">Massiliimalia timonensis</name>
    <dbReference type="NCBI Taxonomy" id="1987501"/>
    <lineage>
        <taxon>Bacteria</taxon>
        <taxon>Bacillati</taxon>
        <taxon>Bacillota</taxon>
        <taxon>Clostridia</taxon>
        <taxon>Eubacteriales</taxon>
        <taxon>Oscillospiraceae</taxon>
        <taxon>Massiliimalia</taxon>
    </lineage>
</organism>
<dbReference type="PANTHER" id="PTHR21716:SF53">
    <property type="entry name" value="PERMEASE PERM-RELATED"/>
    <property type="match status" value="1"/>
</dbReference>
<evidence type="ECO:0000313" key="10">
    <source>
        <dbReference type="EMBL" id="MBC8610769.1"/>
    </source>
</evidence>
<dbReference type="GO" id="GO:0055085">
    <property type="term" value="P:transmembrane transport"/>
    <property type="evidence" value="ECO:0007669"/>
    <property type="project" value="TreeGrafter"/>
</dbReference>
<evidence type="ECO:0000256" key="4">
    <source>
        <dbReference type="ARBA" id="ARBA00022475"/>
    </source>
</evidence>
<feature type="region of interest" description="Disordered" evidence="8">
    <location>
        <begin position="416"/>
        <end position="441"/>
    </location>
</feature>
<evidence type="ECO:0000256" key="3">
    <source>
        <dbReference type="ARBA" id="ARBA00022448"/>
    </source>
</evidence>
<proteinExistence type="inferred from homology"/>
<sequence>MKYRWDKKYLHWGITAFLVVIASISFFLILFRFDTVGNVLSIVIDVLKPIIYGLCIAYLLIPIMNYLEKSIVSIVLRIADYRHKTLNRFRLKRFARAGSIFLTLLLAVLFIIALFSLIIPQIAESITSLFESSPVYIANLQRWLSDVLNDNPDLLKNVESVFAKFSEYLENWMKNDLIPQINDLVKGVTSGVFGALNTLKNLLIGIIVSVYVMISKDLFSAQAKRFSYALLQPEKANSLIATVRQTHKIFGGFISGKLLDSLIIGILCFIVMSIFNWPYAVLVSVIVGVTNVIPFFGPFIGAIPSAFLILLVDPMTCLYFVIFVFILQQFDGNILGPKILGDSTGLSSFWVIFAILIGGGLFGFIGMLIGVPTFAVIYTLVRSAIEKKLKEKELPCKTEAYQDVDYVDPQDGTFVRAGKELSSPKPCKAEKKEPEPPKQGK</sequence>
<keyword evidence="11" id="KW-1185">Reference proteome</keyword>
<gene>
    <name evidence="10" type="ORF">H8702_06480</name>
</gene>
<reference evidence="10" key="1">
    <citation type="submission" date="2020-08" db="EMBL/GenBank/DDBJ databases">
        <title>Genome public.</title>
        <authorList>
            <person name="Liu C."/>
            <person name="Sun Q."/>
        </authorList>
    </citation>
    <scope>NUCLEOTIDE SEQUENCE</scope>
    <source>
        <strain evidence="10">NSJ-15</strain>
    </source>
</reference>
<dbReference type="Proteomes" id="UP000632659">
    <property type="component" value="Unassembled WGS sequence"/>
</dbReference>
<evidence type="ECO:0000256" key="2">
    <source>
        <dbReference type="ARBA" id="ARBA00009773"/>
    </source>
</evidence>
<feature type="transmembrane region" description="Helical" evidence="9">
    <location>
        <begin position="307"/>
        <end position="328"/>
    </location>
</feature>
<keyword evidence="4" id="KW-1003">Cell membrane</keyword>
<dbReference type="RefSeq" id="WP_093989985.1">
    <property type="nucleotide sequence ID" value="NZ_FYDD01000004.1"/>
</dbReference>